<accession>A0ACC1J1D6</accession>
<comment type="caution">
    <text evidence="1">The sequence shown here is derived from an EMBL/GenBank/DDBJ whole genome shotgun (WGS) entry which is preliminary data.</text>
</comment>
<evidence type="ECO:0000313" key="1">
    <source>
        <dbReference type="EMBL" id="KAJ1933726.1"/>
    </source>
</evidence>
<dbReference type="EMBL" id="JANBPW010004947">
    <property type="protein sequence ID" value="KAJ1933726.1"/>
    <property type="molecule type" value="Genomic_DNA"/>
</dbReference>
<keyword evidence="2" id="KW-1185">Reference proteome</keyword>
<proteinExistence type="predicted"/>
<protein>
    <submittedName>
        <fullName evidence="1">Uncharacterized protein</fullName>
    </submittedName>
</protein>
<feature type="non-terminal residue" evidence="1">
    <location>
        <position position="224"/>
    </location>
</feature>
<dbReference type="Proteomes" id="UP001150603">
    <property type="component" value="Unassembled WGS sequence"/>
</dbReference>
<reference evidence="1" key="1">
    <citation type="submission" date="2022-07" db="EMBL/GenBank/DDBJ databases">
        <title>Phylogenomic reconstructions and comparative analyses of Kickxellomycotina fungi.</title>
        <authorList>
            <person name="Reynolds N.K."/>
            <person name="Stajich J.E."/>
            <person name="Barry K."/>
            <person name="Grigoriev I.V."/>
            <person name="Crous P."/>
            <person name="Smith M.E."/>
        </authorList>
    </citation>
    <scope>NUCLEOTIDE SEQUENCE</scope>
    <source>
        <strain evidence="1">NRRL 5244</strain>
    </source>
</reference>
<organism evidence="1 2">
    <name type="scientific">Linderina macrospora</name>
    <dbReference type="NCBI Taxonomy" id="4868"/>
    <lineage>
        <taxon>Eukaryota</taxon>
        <taxon>Fungi</taxon>
        <taxon>Fungi incertae sedis</taxon>
        <taxon>Zoopagomycota</taxon>
        <taxon>Kickxellomycotina</taxon>
        <taxon>Kickxellomycetes</taxon>
        <taxon>Kickxellales</taxon>
        <taxon>Kickxellaceae</taxon>
        <taxon>Linderina</taxon>
    </lineage>
</organism>
<sequence>MGASAADQIARCVIDQYNRLPKKGKPATKAPGKDEWTVLAGIVFETHNDSKYECVALGTGLKCQHVQQLSKYGDSVHDSHAEVIARRALIVYLADQLQQCRQQGDSAIFEPIGSDRFAVKKQLGLKVHLYTSQCPCGDATVEHLQTAEDKGDEPAAKRRKTGSKEVIRGHQKFSEIGSLRLKPGRADSIPTSSMSCSDKIARWNVLGLQGALLSLLIPPMYLDS</sequence>
<name>A0ACC1J1D6_9FUNG</name>
<evidence type="ECO:0000313" key="2">
    <source>
        <dbReference type="Proteomes" id="UP001150603"/>
    </source>
</evidence>
<gene>
    <name evidence="1" type="ORF">FBU59_005934</name>
</gene>